<protein>
    <submittedName>
        <fullName evidence="1">ThiF family adenylyltransferase</fullName>
    </submittedName>
</protein>
<gene>
    <name evidence="1" type="ORF">GCM10023169_03780</name>
    <name evidence="2" type="ORF">GCM10023169_11390</name>
</gene>
<comment type="caution">
    <text evidence="1">The sequence shown here is derived from an EMBL/GenBank/DDBJ whole genome shotgun (WGS) entry which is preliminary data.</text>
</comment>
<dbReference type="Gene3D" id="3.40.50.720">
    <property type="entry name" value="NAD(P)-binding Rossmann-like Domain"/>
    <property type="match status" value="1"/>
</dbReference>
<dbReference type="RefSeq" id="WP_345214802.1">
    <property type="nucleotide sequence ID" value="NZ_BAABGN010000002.1"/>
</dbReference>
<dbReference type="EMBL" id="BAABGN010000004">
    <property type="protein sequence ID" value="GAA4420056.1"/>
    <property type="molecule type" value="Genomic_DNA"/>
</dbReference>
<dbReference type="EMBL" id="BAABGN010000002">
    <property type="protein sequence ID" value="GAA4416464.1"/>
    <property type="molecule type" value="Genomic_DNA"/>
</dbReference>
<reference evidence="1" key="3">
    <citation type="submission" date="2023-12" db="EMBL/GenBank/DDBJ databases">
        <authorList>
            <person name="Sun Q."/>
            <person name="Inoue M."/>
        </authorList>
    </citation>
    <scope>NUCLEOTIDE SEQUENCE</scope>
    <source>
        <strain evidence="1">JCM 17810</strain>
    </source>
</reference>
<organism evidence="1 3">
    <name type="scientific">Georgenia halophila</name>
    <dbReference type="NCBI Taxonomy" id="620889"/>
    <lineage>
        <taxon>Bacteria</taxon>
        <taxon>Bacillati</taxon>
        <taxon>Actinomycetota</taxon>
        <taxon>Actinomycetes</taxon>
        <taxon>Micrococcales</taxon>
        <taxon>Bogoriellaceae</taxon>
        <taxon>Georgenia</taxon>
    </lineage>
</organism>
<name>A0ABP8KUS8_9MICO</name>
<dbReference type="GO" id="GO:0016779">
    <property type="term" value="F:nucleotidyltransferase activity"/>
    <property type="evidence" value="ECO:0007669"/>
    <property type="project" value="UniProtKB-KW"/>
</dbReference>
<evidence type="ECO:0000313" key="3">
    <source>
        <dbReference type="Proteomes" id="UP001500622"/>
    </source>
</evidence>
<keyword evidence="1" id="KW-0808">Transferase</keyword>
<keyword evidence="1" id="KW-0548">Nucleotidyltransferase</keyword>
<dbReference type="Proteomes" id="UP001500622">
    <property type="component" value="Unassembled WGS sequence"/>
</dbReference>
<dbReference type="InterPro" id="IPR035985">
    <property type="entry name" value="Ubiquitin-activating_enz"/>
</dbReference>
<reference evidence="3" key="2">
    <citation type="journal article" date="2019" name="Int. J. Syst. Evol. Microbiol.">
        <title>The Global Catalogue of Microorganisms (GCM) 10K type strain sequencing project: providing services to taxonomists for standard genome sequencing and annotation.</title>
        <authorList>
            <consortium name="The Broad Institute Genomics Platform"/>
            <consortium name="The Broad Institute Genome Sequencing Center for Infectious Disease"/>
            <person name="Wu L."/>
            <person name="Ma J."/>
        </authorList>
    </citation>
    <scope>NUCLEOTIDE SEQUENCE [LARGE SCALE GENOMIC DNA]</scope>
    <source>
        <strain evidence="3">JCM 17810</strain>
    </source>
</reference>
<keyword evidence="3" id="KW-1185">Reference proteome</keyword>
<sequence>MRLRTGLSVLWRGQGESQIGVDPRCAVVLEDLSPGEQRVLDHLDRGGYEPTEADLVRVGRTAGVRAGRVRELIRLLERSGVLDPVADRATSTPVPPEDAYWSRLLPDGDGPALLGRRSEAVVTVVGLDHVGLRIASHLAEAGIGTVLLEDDGPVDPFDVGPYHPADVGDRRRVRAEARLRSTFDRLRTEAPPGRRPDMVVVVCSRVADPVLLLPLVRDDVAHVPVVVGEVDVVVGPLIIPGDGPCTRCMDLHRTDADPAWPAVATQLRCSPAAVATSQLGQMGAALTAHQVLAAIDGRELVADRASLEVSALSPLPVLRPWAVHPDCGCAGVSLDEPTPEKPVAGRAQEPA</sequence>
<evidence type="ECO:0000313" key="2">
    <source>
        <dbReference type="EMBL" id="GAA4420056.1"/>
    </source>
</evidence>
<reference evidence="1" key="1">
    <citation type="journal article" date="2014" name="Int. J. Syst. Evol. Microbiol.">
        <title>Complete genome of a new Firmicutes species belonging to the dominant human colonic microbiota ('Ruminococcus bicirculans') reveals two chromosomes and a selective capacity to utilize plant glucans.</title>
        <authorList>
            <consortium name="NISC Comparative Sequencing Program"/>
            <person name="Wegmann U."/>
            <person name="Louis P."/>
            <person name="Goesmann A."/>
            <person name="Henrissat B."/>
            <person name="Duncan S.H."/>
            <person name="Flint H.J."/>
        </authorList>
    </citation>
    <scope>NUCLEOTIDE SEQUENCE</scope>
    <source>
        <strain evidence="1">JCM 17810</strain>
    </source>
</reference>
<evidence type="ECO:0000313" key="1">
    <source>
        <dbReference type="EMBL" id="GAA4416464.1"/>
    </source>
</evidence>
<dbReference type="SUPFAM" id="SSF69572">
    <property type="entry name" value="Activating enzymes of the ubiquitin-like proteins"/>
    <property type="match status" value="1"/>
</dbReference>
<accession>A0ABP8KUS8</accession>
<proteinExistence type="predicted"/>